<protein>
    <recommendedName>
        <fullName evidence="2">Myb-like DNA-binding domain-containing protein</fullName>
    </recommendedName>
</protein>
<name>A0A3M7H6S0_HORWE</name>
<evidence type="ECO:0000259" key="2">
    <source>
        <dbReference type="Pfam" id="PF22980"/>
    </source>
</evidence>
<feature type="domain" description="Myb-like DNA-binding" evidence="2">
    <location>
        <begin position="174"/>
        <end position="224"/>
    </location>
</feature>
<evidence type="ECO:0000256" key="1">
    <source>
        <dbReference type="SAM" id="MobiDB-lite"/>
    </source>
</evidence>
<dbReference type="Pfam" id="PF22980">
    <property type="entry name" value="Myb_DNA-bind_8"/>
    <property type="match status" value="1"/>
</dbReference>
<dbReference type="EMBL" id="QWIQ01000085">
    <property type="protein sequence ID" value="RMZ09024.1"/>
    <property type="molecule type" value="Genomic_DNA"/>
</dbReference>
<feature type="compositionally biased region" description="Low complexity" evidence="1">
    <location>
        <begin position="156"/>
        <end position="168"/>
    </location>
</feature>
<sequence length="304" mass="32915">MIFIRTINMTTYDYDVAKRVLSETDKDRFLCCYLNITDPNAVNWEKAANDYGSASVQSFKKMIQNAFKKVKDGEAAGDEEGTGNSEVKEGKKKTATPGSRKKKVKSEGAEQNDEESPTKKQKVTAGGRKKKGDKVAAGPSTAAGEQDEGNIGRLQSTSDNTTTIPSTTMATFTDGETKLLMCMLKHLKDGILNTDFEAVAAELGYKDAGVAKARWGQIKKKKFEGTASDSSPAKVTPRKRKGKASDGADDEETPKAKKGRGKAKSEDKVNDDSEEGADAVKTNDKDVVETTEKDEDVDSKDELA</sequence>
<feature type="region of interest" description="Disordered" evidence="1">
    <location>
        <begin position="73"/>
        <end position="168"/>
    </location>
</feature>
<feature type="compositionally biased region" description="Basic and acidic residues" evidence="1">
    <location>
        <begin position="281"/>
        <end position="291"/>
    </location>
</feature>
<accession>A0A3M7H6S0</accession>
<reference evidence="3 4" key="1">
    <citation type="journal article" date="2018" name="BMC Genomics">
        <title>Genomic evidence for intraspecific hybridization in a clonal and extremely halotolerant yeast.</title>
        <authorList>
            <person name="Gostincar C."/>
            <person name="Stajich J.E."/>
            <person name="Zupancic J."/>
            <person name="Zalar P."/>
            <person name="Gunde-Cimerman N."/>
        </authorList>
    </citation>
    <scope>NUCLEOTIDE SEQUENCE [LARGE SCALE GENOMIC DNA]</scope>
    <source>
        <strain evidence="3 4">EXF-171</strain>
    </source>
</reference>
<feature type="compositionally biased region" description="Acidic residues" evidence="1">
    <location>
        <begin position="292"/>
        <end position="304"/>
    </location>
</feature>
<feature type="region of interest" description="Disordered" evidence="1">
    <location>
        <begin position="221"/>
        <end position="304"/>
    </location>
</feature>
<organism evidence="3 4">
    <name type="scientific">Hortaea werneckii</name>
    <name type="common">Black yeast</name>
    <name type="synonym">Cladosporium werneckii</name>
    <dbReference type="NCBI Taxonomy" id="91943"/>
    <lineage>
        <taxon>Eukaryota</taxon>
        <taxon>Fungi</taxon>
        <taxon>Dikarya</taxon>
        <taxon>Ascomycota</taxon>
        <taxon>Pezizomycotina</taxon>
        <taxon>Dothideomycetes</taxon>
        <taxon>Dothideomycetidae</taxon>
        <taxon>Mycosphaerellales</taxon>
        <taxon>Teratosphaeriaceae</taxon>
        <taxon>Hortaea</taxon>
    </lineage>
</organism>
<feature type="compositionally biased region" description="Basic residues" evidence="1">
    <location>
        <begin position="119"/>
        <end position="132"/>
    </location>
</feature>
<dbReference type="AlphaFoldDB" id="A0A3M7H6S0"/>
<feature type="compositionally biased region" description="Basic residues" evidence="1">
    <location>
        <begin position="90"/>
        <end position="104"/>
    </location>
</feature>
<proteinExistence type="predicted"/>
<evidence type="ECO:0000313" key="4">
    <source>
        <dbReference type="Proteomes" id="UP000281468"/>
    </source>
</evidence>
<evidence type="ECO:0000313" key="3">
    <source>
        <dbReference type="EMBL" id="RMZ09024.1"/>
    </source>
</evidence>
<dbReference type="InterPro" id="IPR054505">
    <property type="entry name" value="Myb_DNA-bind_8"/>
</dbReference>
<dbReference type="Proteomes" id="UP000281468">
    <property type="component" value="Unassembled WGS sequence"/>
</dbReference>
<gene>
    <name evidence="3" type="ORF">D0862_03772</name>
</gene>
<comment type="caution">
    <text evidence="3">The sequence shown here is derived from an EMBL/GenBank/DDBJ whole genome shotgun (WGS) entry which is preliminary data.</text>
</comment>